<keyword evidence="1" id="KW-0812">Transmembrane</keyword>
<name>J9DX62_WUCBA</name>
<dbReference type="GO" id="GO:0031122">
    <property type="term" value="P:cytoplasmic microtubule organization"/>
    <property type="evidence" value="ECO:0007669"/>
    <property type="project" value="TreeGrafter"/>
</dbReference>
<evidence type="ECO:0000313" key="4">
    <source>
        <dbReference type="Proteomes" id="UP000004810"/>
    </source>
</evidence>
<dbReference type="SUPFAM" id="SSF47576">
    <property type="entry name" value="Calponin-homology domain, CH-domain"/>
    <property type="match status" value="1"/>
</dbReference>
<evidence type="ECO:0000256" key="1">
    <source>
        <dbReference type="SAM" id="Phobius"/>
    </source>
</evidence>
<dbReference type="InterPro" id="IPR022613">
    <property type="entry name" value="CH_CAMSAP_2"/>
</dbReference>
<dbReference type="AlphaFoldDB" id="J9DX62"/>
<dbReference type="PANTHER" id="PTHR21595">
    <property type="entry name" value="PATRONIN"/>
    <property type="match status" value="1"/>
</dbReference>
<dbReference type="Proteomes" id="UP000004810">
    <property type="component" value="Unassembled WGS sequence"/>
</dbReference>
<evidence type="ECO:0000259" key="2">
    <source>
        <dbReference type="PROSITE" id="PS50021"/>
    </source>
</evidence>
<feature type="domain" description="Calponin-homology (CH)" evidence="2">
    <location>
        <begin position="1"/>
        <end position="101"/>
    </location>
</feature>
<dbReference type="GO" id="GO:0007026">
    <property type="term" value="P:negative regulation of microtubule depolymerization"/>
    <property type="evidence" value="ECO:0007669"/>
    <property type="project" value="TreeGrafter"/>
</dbReference>
<sequence>MEDLYEDMCDGTCICALVGFYRPNEMILRGLFFAICIVIYICFNDPMSLADCQYNLMLLRKFCSHLPWNPFHFEIEDILYLHESLQPNVNAFLADLFQIFEGDGARNVASPIETSPLRARCFVPINGIPNLRSQTAPNKVLNQFRSRFQPEISRTFSAMSSDSLMTNRGRFLLEQESLYRAKDVHSIFNWLKMLLINENYTQY</sequence>
<comment type="caution">
    <text evidence="3">The sequence shown here is derived from an EMBL/GenBank/DDBJ whole genome shotgun (WGS) entry which is preliminary data.</text>
</comment>
<feature type="transmembrane region" description="Helical" evidence="1">
    <location>
        <begin position="26"/>
        <end position="43"/>
    </location>
</feature>
<protein>
    <recommendedName>
        <fullName evidence="2">Calponin-homology (CH) domain-containing protein</fullName>
    </recommendedName>
</protein>
<organism evidence="3 4">
    <name type="scientific">Wuchereria bancrofti</name>
    <dbReference type="NCBI Taxonomy" id="6293"/>
    <lineage>
        <taxon>Eukaryota</taxon>
        <taxon>Metazoa</taxon>
        <taxon>Ecdysozoa</taxon>
        <taxon>Nematoda</taxon>
        <taxon>Chromadorea</taxon>
        <taxon>Rhabditida</taxon>
        <taxon>Spirurina</taxon>
        <taxon>Spiruromorpha</taxon>
        <taxon>Filarioidea</taxon>
        <taxon>Onchocercidae</taxon>
        <taxon>Wuchereria</taxon>
    </lineage>
</organism>
<dbReference type="InterPro" id="IPR032940">
    <property type="entry name" value="CAMSAP"/>
</dbReference>
<keyword evidence="1" id="KW-1133">Transmembrane helix</keyword>
<dbReference type="GO" id="GO:0051011">
    <property type="term" value="F:microtubule minus-end binding"/>
    <property type="evidence" value="ECO:0007669"/>
    <property type="project" value="TreeGrafter"/>
</dbReference>
<keyword evidence="1" id="KW-0472">Membrane</keyword>
<dbReference type="GO" id="GO:0005516">
    <property type="term" value="F:calmodulin binding"/>
    <property type="evidence" value="ECO:0007669"/>
    <property type="project" value="InterPro"/>
</dbReference>
<evidence type="ECO:0000313" key="3">
    <source>
        <dbReference type="EMBL" id="EJW74303.1"/>
    </source>
</evidence>
<proteinExistence type="predicted"/>
<gene>
    <name evidence="3" type="ORF">WUBG_14789</name>
</gene>
<dbReference type="Pfam" id="PF11971">
    <property type="entry name" value="CAMSAP_CH"/>
    <property type="match status" value="1"/>
</dbReference>
<dbReference type="InterPro" id="IPR001715">
    <property type="entry name" value="CH_dom"/>
</dbReference>
<dbReference type="PANTHER" id="PTHR21595:SF0">
    <property type="entry name" value="PATRONIN"/>
    <property type="match status" value="1"/>
</dbReference>
<dbReference type="InterPro" id="IPR036872">
    <property type="entry name" value="CH_dom_sf"/>
</dbReference>
<dbReference type="PROSITE" id="PS50021">
    <property type="entry name" value="CH"/>
    <property type="match status" value="1"/>
</dbReference>
<accession>J9DX62</accession>
<dbReference type="EMBL" id="ADBV01012481">
    <property type="protein sequence ID" value="EJW74303.1"/>
    <property type="molecule type" value="Genomic_DNA"/>
</dbReference>
<dbReference type="GO" id="GO:0036449">
    <property type="term" value="C:microtubule minus-end"/>
    <property type="evidence" value="ECO:0007669"/>
    <property type="project" value="TreeGrafter"/>
</dbReference>
<reference evidence="4" key="1">
    <citation type="submission" date="2012-08" db="EMBL/GenBank/DDBJ databases">
        <title>The Genome Sequence of Wuchereria bancrofti.</title>
        <authorList>
            <person name="Nutman T.B."/>
            <person name="Fink D.L."/>
            <person name="Russ C."/>
            <person name="Young S."/>
            <person name="Zeng Q."/>
            <person name="Koehrsen M."/>
            <person name="Alvarado L."/>
            <person name="Berlin A."/>
            <person name="Chapman S.B."/>
            <person name="Chen Z."/>
            <person name="Freedman E."/>
            <person name="Gellesch M."/>
            <person name="Goldberg J."/>
            <person name="Griggs A."/>
            <person name="Gujja S."/>
            <person name="Heilman E.R."/>
            <person name="Heiman D."/>
            <person name="Hepburn T."/>
            <person name="Howarth C."/>
            <person name="Jen D."/>
            <person name="Larson L."/>
            <person name="Lewis B."/>
            <person name="Mehta T."/>
            <person name="Park D."/>
            <person name="Pearson M."/>
            <person name="Roberts A."/>
            <person name="Saif S."/>
            <person name="Shea T."/>
            <person name="Shenoy N."/>
            <person name="Sisk P."/>
            <person name="Stolte C."/>
            <person name="Sykes S."/>
            <person name="Walk T."/>
            <person name="White J."/>
            <person name="Yandava C."/>
            <person name="Haas B."/>
            <person name="Henn M.R."/>
            <person name="Nusbaum C."/>
            <person name="Birren B."/>
        </authorList>
    </citation>
    <scope>NUCLEOTIDE SEQUENCE [LARGE SCALE GENOMIC DNA]</scope>
    <source>
        <strain evidence="4">NA</strain>
    </source>
</reference>